<dbReference type="Proteomes" id="UP001165565">
    <property type="component" value="Unassembled WGS sequence"/>
</dbReference>
<dbReference type="InterPro" id="IPR013538">
    <property type="entry name" value="ASHA1/2-like_C"/>
</dbReference>
<sequence>MNEPVRLTITRDFAAPPTRVFDAWLDPAQARRFLFATPGGEMLACAIDARVGGEALIVERRATGDAAHRLRFEAIDRPRRLVFLFGADPAPPDQWTRVTLDLAPLPRGGTRLTLTHEMAPEWADYADRTREGWTMILETLGKTLENDHG</sequence>
<dbReference type="Gene3D" id="3.30.530.20">
    <property type="match status" value="1"/>
</dbReference>
<comment type="similarity">
    <text evidence="1">Belongs to the AHA1 family.</text>
</comment>
<comment type="caution">
    <text evidence="3">The sequence shown here is derived from an EMBL/GenBank/DDBJ whole genome shotgun (WGS) entry which is preliminary data.</text>
</comment>
<evidence type="ECO:0000259" key="2">
    <source>
        <dbReference type="Pfam" id="PF08327"/>
    </source>
</evidence>
<protein>
    <submittedName>
        <fullName evidence="3">SRPBCC domain-containing protein</fullName>
    </submittedName>
</protein>
<dbReference type="InterPro" id="IPR023393">
    <property type="entry name" value="START-like_dom_sf"/>
</dbReference>
<name>A0AA41Z790_9SPHN</name>
<dbReference type="AlphaFoldDB" id="A0AA41Z790"/>
<feature type="domain" description="Activator of Hsp90 ATPase homologue 1/2-like C-terminal" evidence="2">
    <location>
        <begin position="14"/>
        <end position="145"/>
    </location>
</feature>
<evidence type="ECO:0000313" key="3">
    <source>
        <dbReference type="EMBL" id="MCW6535290.1"/>
    </source>
</evidence>
<dbReference type="CDD" id="cd07814">
    <property type="entry name" value="SRPBCC_CalC_Aha1-like"/>
    <property type="match status" value="1"/>
</dbReference>
<gene>
    <name evidence="3" type="ORF">NEE01_10905</name>
</gene>
<reference evidence="3" key="1">
    <citation type="submission" date="2022-06" db="EMBL/GenBank/DDBJ databases">
        <title>Sphingomonas sp. nov. isolated from rhizosphere soil of tomato.</title>
        <authorList>
            <person name="Dong H."/>
            <person name="Gao R."/>
        </authorList>
    </citation>
    <scope>NUCLEOTIDE SEQUENCE</scope>
    <source>
        <strain evidence="3">MMSM24</strain>
    </source>
</reference>
<proteinExistence type="inferred from homology"/>
<dbReference type="RefSeq" id="WP_179511991.1">
    <property type="nucleotide sequence ID" value="NZ_JANFAU010000002.1"/>
</dbReference>
<accession>A0AA41Z790</accession>
<dbReference type="Pfam" id="PF08327">
    <property type="entry name" value="AHSA1"/>
    <property type="match status" value="1"/>
</dbReference>
<evidence type="ECO:0000313" key="4">
    <source>
        <dbReference type="Proteomes" id="UP001165565"/>
    </source>
</evidence>
<dbReference type="EMBL" id="JANFAV010000006">
    <property type="protein sequence ID" value="MCW6535290.1"/>
    <property type="molecule type" value="Genomic_DNA"/>
</dbReference>
<organism evidence="3 4">
    <name type="scientific">Sphingomonas lycopersici</name>
    <dbReference type="NCBI Taxonomy" id="2951807"/>
    <lineage>
        <taxon>Bacteria</taxon>
        <taxon>Pseudomonadati</taxon>
        <taxon>Pseudomonadota</taxon>
        <taxon>Alphaproteobacteria</taxon>
        <taxon>Sphingomonadales</taxon>
        <taxon>Sphingomonadaceae</taxon>
        <taxon>Sphingomonas</taxon>
    </lineage>
</organism>
<evidence type="ECO:0000256" key="1">
    <source>
        <dbReference type="ARBA" id="ARBA00006817"/>
    </source>
</evidence>
<keyword evidence="4" id="KW-1185">Reference proteome</keyword>
<dbReference type="SUPFAM" id="SSF55961">
    <property type="entry name" value="Bet v1-like"/>
    <property type="match status" value="1"/>
</dbReference>